<evidence type="ECO:0000256" key="1">
    <source>
        <dbReference type="SAM" id="MobiDB-lite"/>
    </source>
</evidence>
<gene>
    <name evidence="2" type="ORF">DGYR_LOCUS13354</name>
</gene>
<organism evidence="2 3">
    <name type="scientific">Dimorphilus gyrociliatus</name>
    <dbReference type="NCBI Taxonomy" id="2664684"/>
    <lineage>
        <taxon>Eukaryota</taxon>
        <taxon>Metazoa</taxon>
        <taxon>Spiralia</taxon>
        <taxon>Lophotrochozoa</taxon>
        <taxon>Annelida</taxon>
        <taxon>Polychaeta</taxon>
        <taxon>Polychaeta incertae sedis</taxon>
        <taxon>Dinophilidae</taxon>
        <taxon>Dimorphilus</taxon>
    </lineage>
</organism>
<feature type="compositionally biased region" description="Basic and acidic residues" evidence="1">
    <location>
        <begin position="107"/>
        <end position="121"/>
    </location>
</feature>
<dbReference type="AlphaFoldDB" id="A0A7I8WD20"/>
<keyword evidence="3" id="KW-1185">Reference proteome</keyword>
<accession>A0A7I8WD20</accession>
<sequence>MDVLMFSPYVGRMVSCVELPIASEAKKTHNKLFGKIFRNKPVEEVQKKREPAVRAQRRWVRVVKDDHNVGEENTNPHVIRKFTKDYVEKQQRRMLEAQERIEDDVFNSEKETTEKQQERNRSNSLDRQPTFTKIVNRLFRSKSDSSVKTQNRHDRHSKERKTSADSWTQGVPYSLESCVNTILKKSGSPDSSNDGSGKKCTRFCEEVEILKLDYEDLDKKEIVSEPLHDTYKMCEDEVNEE</sequence>
<name>A0A7I8WD20_9ANNE</name>
<feature type="region of interest" description="Disordered" evidence="1">
    <location>
        <begin position="98"/>
        <end position="130"/>
    </location>
</feature>
<feature type="region of interest" description="Disordered" evidence="1">
    <location>
        <begin position="142"/>
        <end position="167"/>
    </location>
</feature>
<dbReference type="EMBL" id="CAJFCJ010000031">
    <property type="protein sequence ID" value="CAD5126068.1"/>
    <property type="molecule type" value="Genomic_DNA"/>
</dbReference>
<reference evidence="2 3" key="1">
    <citation type="submission" date="2020-08" db="EMBL/GenBank/DDBJ databases">
        <authorList>
            <person name="Hejnol A."/>
        </authorList>
    </citation>
    <scope>NUCLEOTIDE SEQUENCE [LARGE SCALE GENOMIC DNA]</scope>
</reference>
<evidence type="ECO:0000313" key="3">
    <source>
        <dbReference type="Proteomes" id="UP000549394"/>
    </source>
</evidence>
<protein>
    <submittedName>
        <fullName evidence="2">DgyrCDS14235</fullName>
    </submittedName>
</protein>
<proteinExistence type="predicted"/>
<dbReference type="Proteomes" id="UP000549394">
    <property type="component" value="Unassembled WGS sequence"/>
</dbReference>
<evidence type="ECO:0000313" key="2">
    <source>
        <dbReference type="EMBL" id="CAD5126068.1"/>
    </source>
</evidence>
<comment type="caution">
    <text evidence="2">The sequence shown here is derived from an EMBL/GenBank/DDBJ whole genome shotgun (WGS) entry which is preliminary data.</text>
</comment>